<keyword evidence="1" id="KW-0614">Plasmid</keyword>
<name>A0A386UVK7_9RHOB</name>
<protein>
    <submittedName>
        <fullName evidence="1">DUF1403 family protein</fullName>
    </submittedName>
</protein>
<dbReference type="EMBL" id="CP031081">
    <property type="protein sequence ID" value="AYF03862.1"/>
    <property type="molecule type" value="Genomic_DNA"/>
</dbReference>
<evidence type="ECO:0000313" key="1">
    <source>
        <dbReference type="EMBL" id="AYF03862.1"/>
    </source>
</evidence>
<accession>A0A386UVK7</accession>
<geneLocation type="plasmid" evidence="2">
    <name>pyee3</name>
</geneLocation>
<dbReference type="Pfam" id="PF07183">
    <property type="entry name" value="DUF1403"/>
    <property type="match status" value="1"/>
</dbReference>
<evidence type="ECO:0000313" key="2">
    <source>
        <dbReference type="Proteomes" id="UP000272010"/>
    </source>
</evidence>
<organism evidence="1 2">
    <name type="scientific">Paracoccus yeei</name>
    <dbReference type="NCBI Taxonomy" id="147645"/>
    <lineage>
        <taxon>Bacteria</taxon>
        <taxon>Pseudomonadati</taxon>
        <taxon>Pseudomonadota</taxon>
        <taxon>Alphaproteobacteria</taxon>
        <taxon>Rhodobacterales</taxon>
        <taxon>Paracoccaceae</taxon>
        <taxon>Paracoccus</taxon>
    </lineage>
</organism>
<dbReference type="InterPro" id="IPR009843">
    <property type="entry name" value="DUF1403"/>
</dbReference>
<dbReference type="AlphaFoldDB" id="A0A386UVK7"/>
<sequence length="305" mass="31911">MDLAASPPADACSLPVLPRWIRSGGGAETSDYAVFSVGAALAVLDPVACADDPVGSLWRQRLALQAATAVSTLEGRRESAAQLRDALALTRPGDDPGPAGRMLAGWRFLGEARALRAADWPACLPAAFDLPATPLRDLLGDLGARFVGRSLPPRFAAEAAAEVLALGPAHRGLALWLADAALARALGWTRPVPLLAAHLPRAAFRLQGAAWLAACAGAWGRGAVAALDLHADLTRRADRLRGAAPKLRSKDADATLARLLTEDALPAQAGARASDRAARRLFERLVALGAVRELTGRASFRLYGL</sequence>
<proteinExistence type="predicted"/>
<reference evidence="2" key="1">
    <citation type="submission" date="2018-07" db="EMBL/GenBank/DDBJ databases">
        <title>Genome Structure of the Opportunistic Pathogen Paracoccus yeei (Alphaproteobacteria) and Identification of Putative Virulence Factors.</title>
        <authorList>
            <person name="Lasek R."/>
            <person name="Szuplewska M."/>
            <person name="Mitura M."/>
            <person name="Decewicz P."/>
            <person name="Chmielowska C."/>
            <person name="Pawlot A."/>
            <person name="Sentkowska D."/>
            <person name="Czarnecki J."/>
            <person name="Bartosik D."/>
        </authorList>
    </citation>
    <scope>NUCLEOTIDE SEQUENCE [LARGE SCALE GENOMIC DNA]</scope>
    <source>
        <strain evidence="2">CCUG 32053</strain>
        <plasmid evidence="2">pyee3</plasmid>
    </source>
</reference>
<gene>
    <name evidence="1" type="ORF">PY32053_04344</name>
</gene>
<dbReference type="Proteomes" id="UP000272010">
    <property type="component" value="Plasmid pYEE3"/>
</dbReference>
<dbReference type="RefSeq" id="WP_120444859.1">
    <property type="nucleotide sequence ID" value="NZ_CP031081.1"/>
</dbReference>